<keyword evidence="1" id="KW-0472">Membrane</keyword>
<keyword evidence="3" id="KW-1185">Reference proteome</keyword>
<reference evidence="2 3" key="1">
    <citation type="submission" date="2022-09" db="EMBL/GenBank/DDBJ databases">
        <authorList>
            <person name="Palmer J.M."/>
        </authorList>
    </citation>
    <scope>NUCLEOTIDE SEQUENCE [LARGE SCALE GENOMIC DNA]</scope>
    <source>
        <strain evidence="2 3">DSM 7382</strain>
    </source>
</reference>
<name>A0AAW0F9A9_9APHY</name>
<evidence type="ECO:0008006" key="4">
    <source>
        <dbReference type="Google" id="ProtNLM"/>
    </source>
</evidence>
<dbReference type="SUPFAM" id="SSF53448">
    <property type="entry name" value="Nucleotide-diphospho-sugar transferases"/>
    <property type="match status" value="1"/>
</dbReference>
<comment type="caution">
    <text evidence="2">The sequence shown here is derived from an EMBL/GenBank/DDBJ whole genome shotgun (WGS) entry which is preliminary data.</text>
</comment>
<dbReference type="Proteomes" id="UP001385951">
    <property type="component" value="Unassembled WGS sequence"/>
</dbReference>
<evidence type="ECO:0000256" key="1">
    <source>
        <dbReference type="SAM" id="Phobius"/>
    </source>
</evidence>
<sequence>MKSYLQLHSRRDSYLPLIANYASHSHNRRSLYHTIIIIVSIALNVCFLYHYFRHPKLPPPLRNPLNHYQSLNPFPLVTDDVLSTSLAPQFFNPDEHAVVTTLYTDAFAPAVATLGHSLRKADVSARLILLYLPEKVSPSALCVATSSGFIPQPVSRIPPPKNGDGAHPHFLDQFTKLTLWKLDQQGIKSLVYLDADTLVRRNFDELFALPFNFAAVPDVYTDHNGYILGFNAGVLFIRTSTTVFNQMVSKIEHADFPLLEAEQSYLNHYFGAEVVRLPYAYNGNLAIKRRSPEMWKNTTEERRIVHFTWPKPFLQGDYERVPWYNLEEKVMEVSTWEDGLWKEEMLWWGDMFKEMKHIYRSTLKQCFRQPKSKPVASATSPTTS</sequence>
<dbReference type="Pfam" id="PF01501">
    <property type="entry name" value="Glyco_transf_8"/>
    <property type="match status" value="1"/>
</dbReference>
<feature type="transmembrane region" description="Helical" evidence="1">
    <location>
        <begin position="31"/>
        <end position="52"/>
    </location>
</feature>
<dbReference type="EMBL" id="JASBNA010000105">
    <property type="protein sequence ID" value="KAK7676753.1"/>
    <property type="molecule type" value="Genomic_DNA"/>
</dbReference>
<dbReference type="GO" id="GO:0016757">
    <property type="term" value="F:glycosyltransferase activity"/>
    <property type="evidence" value="ECO:0007669"/>
    <property type="project" value="InterPro"/>
</dbReference>
<evidence type="ECO:0000313" key="2">
    <source>
        <dbReference type="EMBL" id="KAK7676753.1"/>
    </source>
</evidence>
<gene>
    <name evidence="2" type="ORF">QCA50_020276</name>
</gene>
<dbReference type="Gene3D" id="3.90.550.10">
    <property type="entry name" value="Spore Coat Polysaccharide Biosynthesis Protein SpsA, Chain A"/>
    <property type="match status" value="1"/>
</dbReference>
<keyword evidence="1" id="KW-1133">Transmembrane helix</keyword>
<keyword evidence="1" id="KW-0812">Transmembrane</keyword>
<evidence type="ECO:0000313" key="3">
    <source>
        <dbReference type="Proteomes" id="UP001385951"/>
    </source>
</evidence>
<dbReference type="AlphaFoldDB" id="A0AAW0F9A9"/>
<dbReference type="PANTHER" id="PTHR11183">
    <property type="entry name" value="GLYCOGENIN SUBFAMILY MEMBER"/>
    <property type="match status" value="1"/>
</dbReference>
<proteinExistence type="predicted"/>
<dbReference type="InterPro" id="IPR029044">
    <property type="entry name" value="Nucleotide-diphossugar_trans"/>
</dbReference>
<dbReference type="InterPro" id="IPR050587">
    <property type="entry name" value="GNT1/Glycosyltrans_8"/>
</dbReference>
<protein>
    <recommendedName>
        <fullName evidence="4">Glycosyltransferase family 8 protein</fullName>
    </recommendedName>
</protein>
<organism evidence="2 3">
    <name type="scientific">Cerrena zonata</name>
    <dbReference type="NCBI Taxonomy" id="2478898"/>
    <lineage>
        <taxon>Eukaryota</taxon>
        <taxon>Fungi</taxon>
        <taxon>Dikarya</taxon>
        <taxon>Basidiomycota</taxon>
        <taxon>Agaricomycotina</taxon>
        <taxon>Agaricomycetes</taxon>
        <taxon>Polyporales</taxon>
        <taxon>Cerrenaceae</taxon>
        <taxon>Cerrena</taxon>
    </lineage>
</organism>
<accession>A0AAW0F9A9</accession>
<dbReference type="InterPro" id="IPR002495">
    <property type="entry name" value="Glyco_trans_8"/>
</dbReference>